<name>A0ABS4TEE7_9PSEU</name>
<keyword evidence="4" id="KW-1133">Transmembrane helix</keyword>
<keyword evidence="2 4" id="KW-0472">Membrane</keyword>
<dbReference type="PANTHER" id="PTHR37042:SF4">
    <property type="entry name" value="OUTER MEMBRANE PROTEIN RV1973"/>
    <property type="match status" value="1"/>
</dbReference>
<comment type="caution">
    <text evidence="5">The sequence shown here is derived from an EMBL/GenBank/DDBJ whole genome shotgun (WGS) entry which is preliminary data.</text>
</comment>
<keyword evidence="4" id="KW-0812">Transmembrane</keyword>
<evidence type="ECO:0000256" key="2">
    <source>
        <dbReference type="ARBA" id="ARBA00023136"/>
    </source>
</evidence>
<evidence type="ECO:0000313" key="5">
    <source>
        <dbReference type="EMBL" id="MBP2322445.1"/>
    </source>
</evidence>
<dbReference type="EMBL" id="JAGINW010000001">
    <property type="protein sequence ID" value="MBP2322445.1"/>
    <property type="molecule type" value="Genomic_DNA"/>
</dbReference>
<dbReference type="RefSeq" id="WP_209637913.1">
    <property type="nucleotide sequence ID" value="NZ_JAGINW010000001.1"/>
</dbReference>
<proteinExistence type="predicted"/>
<feature type="compositionally biased region" description="Basic residues" evidence="3">
    <location>
        <begin position="1"/>
        <end position="22"/>
    </location>
</feature>
<organism evidence="5 6">
    <name type="scientific">Kibdelosporangium banguiense</name>
    <dbReference type="NCBI Taxonomy" id="1365924"/>
    <lineage>
        <taxon>Bacteria</taxon>
        <taxon>Bacillati</taxon>
        <taxon>Actinomycetota</taxon>
        <taxon>Actinomycetes</taxon>
        <taxon>Pseudonocardiales</taxon>
        <taxon>Pseudonocardiaceae</taxon>
        <taxon>Kibdelosporangium</taxon>
    </lineage>
</organism>
<dbReference type="PANTHER" id="PTHR37042">
    <property type="entry name" value="OUTER MEMBRANE PROTEIN RV1973"/>
    <property type="match status" value="1"/>
</dbReference>
<feature type="region of interest" description="Disordered" evidence="3">
    <location>
        <begin position="1"/>
        <end position="130"/>
    </location>
</feature>
<evidence type="ECO:0000256" key="3">
    <source>
        <dbReference type="SAM" id="MobiDB-lite"/>
    </source>
</evidence>
<feature type="transmembrane region" description="Helical" evidence="4">
    <location>
        <begin position="140"/>
        <end position="161"/>
    </location>
</feature>
<evidence type="ECO:0000256" key="1">
    <source>
        <dbReference type="ARBA" id="ARBA00004370"/>
    </source>
</evidence>
<accession>A0ABS4TEE7</accession>
<evidence type="ECO:0000313" key="6">
    <source>
        <dbReference type="Proteomes" id="UP001519332"/>
    </source>
</evidence>
<comment type="subcellular location">
    <subcellularLocation>
        <location evidence="1">Membrane</location>
    </subcellularLocation>
</comment>
<evidence type="ECO:0000256" key="4">
    <source>
        <dbReference type="SAM" id="Phobius"/>
    </source>
</evidence>
<gene>
    <name evidence="5" type="ORF">JOF56_002830</name>
</gene>
<reference evidence="5 6" key="1">
    <citation type="submission" date="2021-03" db="EMBL/GenBank/DDBJ databases">
        <title>Sequencing the genomes of 1000 actinobacteria strains.</title>
        <authorList>
            <person name="Klenk H.-P."/>
        </authorList>
    </citation>
    <scope>NUCLEOTIDE SEQUENCE [LARGE SCALE GENOMIC DNA]</scope>
    <source>
        <strain evidence="5 6">DSM 46670</strain>
    </source>
</reference>
<feature type="compositionally biased region" description="Acidic residues" evidence="3">
    <location>
        <begin position="115"/>
        <end position="130"/>
    </location>
</feature>
<dbReference type="Proteomes" id="UP001519332">
    <property type="component" value="Unassembled WGS sequence"/>
</dbReference>
<keyword evidence="6" id="KW-1185">Reference proteome</keyword>
<protein>
    <submittedName>
        <fullName evidence="5">Mce-associated membrane protein</fullName>
    </submittedName>
</protein>
<sequence length="304" mass="32962">MPPPRRRPATPPSRRPKVAGLHRRPEDQDHLEEEAADTARTPDLDVPVIGEEPKPEGNGKPRPSAKRRDSGTVVTDLPETEDAPKHRQQDPAPAAETHHHTGLGPREIGISAPSEDLDPPEAEAEAEVEEESVEKASAKLALPIALVVVALLLGGLAFWFAQQLSDARIGSGNNALSDVNATKDVVGAAQQAVTSVLSYKFDDMQNSTNRAKEYLDGEAVGQYEASMKALEKEIQDQKLQVVVNPVSIGVVRMAGDDARVLVFADQIGARADKQPSGGPTQFAMDMHRTNGKWKIVKLDFFENR</sequence>